<dbReference type="FunFam" id="3.40.50.300:FF:000032">
    <property type="entry name" value="Export ABC transporter ATP-binding protein"/>
    <property type="match status" value="1"/>
</dbReference>
<comment type="caution">
    <text evidence="5">The sequence shown here is derived from an EMBL/GenBank/DDBJ whole genome shotgun (WGS) entry which is preliminary data.</text>
</comment>
<dbReference type="Pfam" id="PF00005">
    <property type="entry name" value="ABC_tran"/>
    <property type="match status" value="1"/>
</dbReference>
<evidence type="ECO:0000313" key="5">
    <source>
        <dbReference type="EMBL" id="MBD1270040.1"/>
    </source>
</evidence>
<dbReference type="Proteomes" id="UP000659061">
    <property type="component" value="Unassembled WGS sequence"/>
</dbReference>
<evidence type="ECO:0000313" key="6">
    <source>
        <dbReference type="EMBL" id="NYI39302.1"/>
    </source>
</evidence>
<organism evidence="5 8">
    <name type="scientific">Aeromicrobium tamlense</name>
    <dbReference type="NCBI Taxonomy" id="375541"/>
    <lineage>
        <taxon>Bacteria</taxon>
        <taxon>Bacillati</taxon>
        <taxon>Actinomycetota</taxon>
        <taxon>Actinomycetes</taxon>
        <taxon>Propionibacteriales</taxon>
        <taxon>Nocardioidaceae</taxon>
        <taxon>Aeromicrobium</taxon>
    </lineage>
</organism>
<dbReference type="SUPFAM" id="SSF52540">
    <property type="entry name" value="P-loop containing nucleoside triphosphate hydrolases"/>
    <property type="match status" value="1"/>
</dbReference>
<evidence type="ECO:0000259" key="4">
    <source>
        <dbReference type="PROSITE" id="PS50893"/>
    </source>
</evidence>
<keyword evidence="2" id="KW-0547">Nucleotide-binding</keyword>
<dbReference type="Gene3D" id="3.40.50.300">
    <property type="entry name" value="P-loop containing nucleotide triphosphate hydrolases"/>
    <property type="match status" value="1"/>
</dbReference>
<evidence type="ECO:0000313" key="7">
    <source>
        <dbReference type="Proteomes" id="UP000587211"/>
    </source>
</evidence>
<dbReference type="InterPro" id="IPR017911">
    <property type="entry name" value="MacB-like_ATP-bd"/>
</dbReference>
<accession>A0A8I0FWA8</accession>
<dbReference type="GO" id="GO:0022857">
    <property type="term" value="F:transmembrane transporter activity"/>
    <property type="evidence" value="ECO:0007669"/>
    <property type="project" value="TreeGrafter"/>
</dbReference>
<dbReference type="EMBL" id="JACWMT010000001">
    <property type="protein sequence ID" value="MBD1270040.1"/>
    <property type="molecule type" value="Genomic_DNA"/>
</dbReference>
<proteinExistence type="predicted"/>
<dbReference type="GO" id="GO:0016887">
    <property type="term" value="F:ATP hydrolysis activity"/>
    <property type="evidence" value="ECO:0007669"/>
    <property type="project" value="InterPro"/>
</dbReference>
<dbReference type="GO" id="GO:0005524">
    <property type="term" value="F:ATP binding"/>
    <property type="evidence" value="ECO:0007669"/>
    <property type="project" value="UniProtKB-KW"/>
</dbReference>
<dbReference type="SMART" id="SM00382">
    <property type="entry name" value="AAA"/>
    <property type="match status" value="1"/>
</dbReference>
<protein>
    <submittedName>
        <fullName evidence="6">ABC transport system ATP-binding protein</fullName>
    </submittedName>
    <submittedName>
        <fullName evidence="5">ABC transporter ATP-binding protein</fullName>
    </submittedName>
</protein>
<name>A0A8I0FWA8_9ACTN</name>
<gene>
    <name evidence="6" type="ORF">BJ975_002677</name>
    <name evidence="5" type="ORF">IDH50_07350</name>
</gene>
<dbReference type="GO" id="GO:0098796">
    <property type="term" value="C:membrane protein complex"/>
    <property type="evidence" value="ECO:0007669"/>
    <property type="project" value="UniProtKB-ARBA"/>
</dbReference>
<dbReference type="PANTHER" id="PTHR24220">
    <property type="entry name" value="IMPORT ATP-BINDING PROTEIN"/>
    <property type="match status" value="1"/>
</dbReference>
<keyword evidence="7" id="KW-1185">Reference proteome</keyword>
<reference evidence="5" key="2">
    <citation type="submission" date="2020-09" db="EMBL/GenBank/DDBJ databases">
        <title>Novel species in genus Aeromicrobium.</title>
        <authorList>
            <person name="Zhang G."/>
        </authorList>
    </citation>
    <scope>NUCLEOTIDE SEQUENCE</scope>
    <source>
        <strain evidence="5">SSW1-57</strain>
    </source>
</reference>
<dbReference type="CDD" id="cd03255">
    <property type="entry name" value="ABC_MJ0796_LolCDE_FtsE"/>
    <property type="match status" value="1"/>
</dbReference>
<keyword evidence="3 5" id="KW-0067">ATP-binding</keyword>
<keyword evidence="1" id="KW-0813">Transport</keyword>
<dbReference type="Proteomes" id="UP000587211">
    <property type="component" value="Unassembled WGS sequence"/>
</dbReference>
<sequence>MTSTSFSGTASQRGVLPAASVRGLTKTYGHGDTTVHALRSVDLDLPPGRFTAIMGPSGSGKSTLMHCLAGLDRPTEGTVSIAGTELTTLDDDRLTHFRRDHLGFVFQAFNLLPMLTARQNIMLPFELAGRRLEPGTAERIDQVIDVLGLRDRLDHRPGELSGGQQQRVAIARALAADADVVFADEPTGNLDSTASSEVLAYLRRSVIELGHTVVMVTHELDAAAYADDVVVLADGRVRAHLVTPTRDAIARALEGGAR</sequence>
<dbReference type="GO" id="GO:0005886">
    <property type="term" value="C:plasma membrane"/>
    <property type="evidence" value="ECO:0007669"/>
    <property type="project" value="TreeGrafter"/>
</dbReference>
<evidence type="ECO:0000256" key="3">
    <source>
        <dbReference type="ARBA" id="ARBA00022840"/>
    </source>
</evidence>
<dbReference type="InterPro" id="IPR017871">
    <property type="entry name" value="ABC_transporter-like_CS"/>
</dbReference>
<dbReference type="EMBL" id="JACBZN010000001">
    <property type="protein sequence ID" value="NYI39302.1"/>
    <property type="molecule type" value="Genomic_DNA"/>
</dbReference>
<feature type="domain" description="ABC transporter" evidence="4">
    <location>
        <begin position="19"/>
        <end position="253"/>
    </location>
</feature>
<dbReference type="PROSITE" id="PS50893">
    <property type="entry name" value="ABC_TRANSPORTER_2"/>
    <property type="match status" value="1"/>
</dbReference>
<dbReference type="PANTHER" id="PTHR24220:SF685">
    <property type="entry name" value="ABC TRANSPORTER RELATED"/>
    <property type="match status" value="1"/>
</dbReference>
<dbReference type="AlphaFoldDB" id="A0A8I0FWA8"/>
<dbReference type="RefSeq" id="WP_179426804.1">
    <property type="nucleotide sequence ID" value="NZ_BAAAMP010000002.1"/>
</dbReference>
<dbReference type="InterPro" id="IPR003593">
    <property type="entry name" value="AAA+_ATPase"/>
</dbReference>
<evidence type="ECO:0000313" key="8">
    <source>
        <dbReference type="Proteomes" id="UP000659061"/>
    </source>
</evidence>
<evidence type="ECO:0000256" key="1">
    <source>
        <dbReference type="ARBA" id="ARBA00022448"/>
    </source>
</evidence>
<reference evidence="6 7" key="1">
    <citation type="submission" date="2020-07" db="EMBL/GenBank/DDBJ databases">
        <title>Sequencing the genomes of 1000 actinobacteria strains.</title>
        <authorList>
            <person name="Klenk H.-P."/>
        </authorList>
    </citation>
    <scope>NUCLEOTIDE SEQUENCE [LARGE SCALE GENOMIC DNA]</scope>
    <source>
        <strain evidence="6 7">DSM 19087</strain>
    </source>
</reference>
<evidence type="ECO:0000256" key="2">
    <source>
        <dbReference type="ARBA" id="ARBA00022741"/>
    </source>
</evidence>
<dbReference type="InterPro" id="IPR027417">
    <property type="entry name" value="P-loop_NTPase"/>
</dbReference>
<dbReference type="InterPro" id="IPR015854">
    <property type="entry name" value="ABC_transpr_LolD-like"/>
</dbReference>
<dbReference type="PROSITE" id="PS00211">
    <property type="entry name" value="ABC_TRANSPORTER_1"/>
    <property type="match status" value="1"/>
</dbReference>
<dbReference type="InterPro" id="IPR003439">
    <property type="entry name" value="ABC_transporter-like_ATP-bd"/>
</dbReference>